<dbReference type="GO" id="GO:0071916">
    <property type="term" value="F:dipeptide transmembrane transporter activity"/>
    <property type="evidence" value="ECO:0007669"/>
    <property type="project" value="TreeGrafter"/>
</dbReference>
<dbReference type="SUPFAM" id="SSF161098">
    <property type="entry name" value="MetI-like"/>
    <property type="match status" value="1"/>
</dbReference>
<reference evidence="9" key="2">
    <citation type="submission" date="2020-09" db="EMBL/GenBank/DDBJ databases">
        <authorList>
            <person name="Sun Q."/>
            <person name="Zhou Y."/>
        </authorList>
    </citation>
    <scope>NUCLEOTIDE SEQUENCE</scope>
    <source>
        <strain evidence="9">CGMCC 1.12777</strain>
    </source>
</reference>
<dbReference type="Pfam" id="PF00528">
    <property type="entry name" value="BPD_transp_1"/>
    <property type="match status" value="1"/>
</dbReference>
<dbReference type="Pfam" id="PF19300">
    <property type="entry name" value="BPD_transp_1_N"/>
    <property type="match status" value="1"/>
</dbReference>
<dbReference type="EMBL" id="BMFV01000015">
    <property type="protein sequence ID" value="GGH82533.1"/>
    <property type="molecule type" value="Genomic_DNA"/>
</dbReference>
<keyword evidence="10" id="KW-1185">Reference proteome</keyword>
<dbReference type="AlphaFoldDB" id="A0A8J2ZX08"/>
<organism evidence="9 10">
    <name type="scientific">Pullulanibacillus pueri</name>
    <dbReference type="NCBI Taxonomy" id="1437324"/>
    <lineage>
        <taxon>Bacteria</taxon>
        <taxon>Bacillati</taxon>
        <taxon>Bacillota</taxon>
        <taxon>Bacilli</taxon>
        <taxon>Bacillales</taxon>
        <taxon>Sporolactobacillaceae</taxon>
        <taxon>Pullulanibacillus</taxon>
    </lineage>
</organism>
<sequence>MLKFLTHRVLLMIPTLIGVSIIVFLMLQIVPGDPVDSIVPVDASKEVRAQITEQLGLNHPLYIQYVDWLMRSLHGDFGQSIVRQLSVNALLFPALLNTLILALGAGIFAFVISLVIGVYSAYKPKSWLASIGNLIGLTGISIPNFWAALILIGIFSVLFGWLPPIGMKSSVNGGSFADVFYHIIMPAVAAGMTTLGVMTRMVRSAVFDLLHQDFVQTLQAKGLKPFRILLHVLKNATPNLLTVAGLQLGYLIGGSVLVETVFAWPGIGQLIYQSVSQRDYPIIQAGVLIVSVIFILLNLIVDLLHSIIDPRVRGS</sequence>
<feature type="transmembrane region" description="Helical" evidence="7">
    <location>
        <begin position="9"/>
        <end position="30"/>
    </location>
</feature>
<dbReference type="Proteomes" id="UP000656813">
    <property type="component" value="Unassembled WGS sequence"/>
</dbReference>
<evidence type="ECO:0000256" key="4">
    <source>
        <dbReference type="ARBA" id="ARBA00022692"/>
    </source>
</evidence>
<accession>A0A8J2ZX08</accession>
<evidence type="ECO:0000256" key="2">
    <source>
        <dbReference type="ARBA" id="ARBA00022448"/>
    </source>
</evidence>
<dbReference type="InterPro" id="IPR000515">
    <property type="entry name" value="MetI-like"/>
</dbReference>
<evidence type="ECO:0000256" key="1">
    <source>
        <dbReference type="ARBA" id="ARBA00004651"/>
    </source>
</evidence>
<proteinExistence type="inferred from homology"/>
<feature type="transmembrane region" description="Helical" evidence="7">
    <location>
        <begin position="179"/>
        <end position="198"/>
    </location>
</feature>
<dbReference type="GO" id="GO:0005886">
    <property type="term" value="C:plasma membrane"/>
    <property type="evidence" value="ECO:0007669"/>
    <property type="project" value="UniProtKB-SubCell"/>
</dbReference>
<evidence type="ECO:0000313" key="10">
    <source>
        <dbReference type="Proteomes" id="UP000656813"/>
    </source>
</evidence>
<comment type="caution">
    <text evidence="9">The sequence shown here is derived from an EMBL/GenBank/DDBJ whole genome shotgun (WGS) entry which is preliminary data.</text>
</comment>
<keyword evidence="5 7" id="KW-1133">Transmembrane helix</keyword>
<keyword evidence="3" id="KW-1003">Cell membrane</keyword>
<evidence type="ECO:0000313" key="9">
    <source>
        <dbReference type="EMBL" id="GGH82533.1"/>
    </source>
</evidence>
<dbReference type="RefSeq" id="WP_188497456.1">
    <property type="nucleotide sequence ID" value="NZ_BMFV01000015.1"/>
</dbReference>
<evidence type="ECO:0000256" key="7">
    <source>
        <dbReference type="RuleBase" id="RU363032"/>
    </source>
</evidence>
<evidence type="ECO:0000259" key="8">
    <source>
        <dbReference type="PROSITE" id="PS50928"/>
    </source>
</evidence>
<comment type="subcellular location">
    <subcellularLocation>
        <location evidence="1 7">Cell membrane</location>
        <topology evidence="1 7">Multi-pass membrane protein</topology>
    </subcellularLocation>
</comment>
<evidence type="ECO:0000256" key="5">
    <source>
        <dbReference type="ARBA" id="ARBA00022989"/>
    </source>
</evidence>
<feature type="transmembrane region" description="Helical" evidence="7">
    <location>
        <begin position="282"/>
        <end position="304"/>
    </location>
</feature>
<dbReference type="InterPro" id="IPR045621">
    <property type="entry name" value="BPD_transp_1_N"/>
</dbReference>
<comment type="similarity">
    <text evidence="7">Belongs to the binding-protein-dependent transport system permease family.</text>
</comment>
<dbReference type="PANTHER" id="PTHR43163">
    <property type="entry name" value="DIPEPTIDE TRANSPORT SYSTEM PERMEASE PROTEIN DPPB-RELATED"/>
    <property type="match status" value="1"/>
</dbReference>
<dbReference type="PROSITE" id="PS50928">
    <property type="entry name" value="ABC_TM1"/>
    <property type="match status" value="1"/>
</dbReference>
<evidence type="ECO:0000256" key="3">
    <source>
        <dbReference type="ARBA" id="ARBA00022475"/>
    </source>
</evidence>
<dbReference type="PANTHER" id="PTHR43163:SF6">
    <property type="entry name" value="DIPEPTIDE TRANSPORT SYSTEM PERMEASE PROTEIN DPPB-RELATED"/>
    <property type="match status" value="1"/>
</dbReference>
<dbReference type="Gene3D" id="1.10.3720.10">
    <property type="entry name" value="MetI-like"/>
    <property type="match status" value="1"/>
</dbReference>
<feature type="transmembrane region" description="Helical" evidence="7">
    <location>
        <begin position="134"/>
        <end position="159"/>
    </location>
</feature>
<gene>
    <name evidence="9" type="ORF">GCM10007096_22060</name>
</gene>
<feature type="transmembrane region" description="Helical" evidence="7">
    <location>
        <begin position="99"/>
        <end position="122"/>
    </location>
</feature>
<evidence type="ECO:0000256" key="6">
    <source>
        <dbReference type="ARBA" id="ARBA00023136"/>
    </source>
</evidence>
<dbReference type="CDD" id="cd06261">
    <property type="entry name" value="TM_PBP2"/>
    <property type="match status" value="1"/>
</dbReference>
<reference evidence="9" key="1">
    <citation type="journal article" date="2014" name="Int. J. Syst. Evol. Microbiol.">
        <title>Complete genome sequence of Corynebacterium casei LMG S-19264T (=DSM 44701T), isolated from a smear-ripened cheese.</title>
        <authorList>
            <consortium name="US DOE Joint Genome Institute (JGI-PGF)"/>
            <person name="Walter F."/>
            <person name="Albersmeier A."/>
            <person name="Kalinowski J."/>
            <person name="Ruckert C."/>
        </authorList>
    </citation>
    <scope>NUCLEOTIDE SEQUENCE</scope>
    <source>
        <strain evidence="9">CGMCC 1.12777</strain>
    </source>
</reference>
<feature type="domain" description="ABC transmembrane type-1" evidence="8">
    <location>
        <begin position="95"/>
        <end position="301"/>
    </location>
</feature>
<protein>
    <submittedName>
        <fullName evidence="9">ABC transporter permease</fullName>
    </submittedName>
</protein>
<feature type="transmembrane region" description="Helical" evidence="7">
    <location>
        <begin position="240"/>
        <end position="262"/>
    </location>
</feature>
<keyword evidence="6 7" id="KW-0472">Membrane</keyword>
<dbReference type="InterPro" id="IPR035906">
    <property type="entry name" value="MetI-like_sf"/>
</dbReference>
<keyword evidence="2 7" id="KW-0813">Transport</keyword>
<name>A0A8J2ZX08_9BACL</name>
<keyword evidence="4 7" id="KW-0812">Transmembrane</keyword>